<evidence type="ECO:0000313" key="4">
    <source>
        <dbReference type="EMBL" id="SCA56001.1"/>
    </source>
</evidence>
<dbReference type="SUPFAM" id="SSF52172">
    <property type="entry name" value="CheY-like"/>
    <property type="match status" value="1"/>
</dbReference>
<dbReference type="PROSITE" id="PS50110">
    <property type="entry name" value="RESPONSE_REGULATORY"/>
    <property type="match status" value="1"/>
</dbReference>
<dbReference type="STRING" id="1867952.MTBPR1_150048"/>
<dbReference type="InterPro" id="IPR011006">
    <property type="entry name" value="CheY-like_superfamily"/>
</dbReference>
<dbReference type="SMART" id="SM00448">
    <property type="entry name" value="REC"/>
    <property type="match status" value="1"/>
</dbReference>
<feature type="modified residue" description="4-aspartylphosphate" evidence="2">
    <location>
        <position position="52"/>
    </location>
</feature>
<evidence type="ECO:0000256" key="2">
    <source>
        <dbReference type="PROSITE-ProRule" id="PRU00169"/>
    </source>
</evidence>
<dbReference type="AlphaFoldDB" id="A0A1C3RFH4"/>
<gene>
    <name evidence="4" type="ORF">MTBPR1_150048</name>
</gene>
<protein>
    <submittedName>
        <fullName evidence="4">Response regulator</fullName>
    </submittedName>
</protein>
<evidence type="ECO:0000256" key="1">
    <source>
        <dbReference type="ARBA" id="ARBA00022553"/>
    </source>
</evidence>
<dbReference type="PANTHER" id="PTHR44591:SF23">
    <property type="entry name" value="CHEY SUBFAMILY"/>
    <property type="match status" value="1"/>
</dbReference>
<dbReference type="PANTHER" id="PTHR44591">
    <property type="entry name" value="STRESS RESPONSE REGULATOR PROTEIN 1"/>
    <property type="match status" value="1"/>
</dbReference>
<evidence type="ECO:0000259" key="3">
    <source>
        <dbReference type="PROSITE" id="PS50110"/>
    </source>
</evidence>
<dbReference type="InterPro" id="IPR001789">
    <property type="entry name" value="Sig_transdc_resp-reg_receiver"/>
</dbReference>
<accession>A0A1C3RFH4</accession>
<evidence type="ECO:0000313" key="5">
    <source>
        <dbReference type="Proteomes" id="UP000231658"/>
    </source>
</evidence>
<name>A0A1C3RFH4_9PROT</name>
<dbReference type="RefSeq" id="WP_069186688.1">
    <property type="nucleotide sequence ID" value="NZ_FLYE01000007.1"/>
</dbReference>
<feature type="domain" description="Response regulatory" evidence="3">
    <location>
        <begin position="3"/>
        <end position="120"/>
    </location>
</feature>
<keyword evidence="5" id="KW-1185">Reference proteome</keyword>
<dbReference type="Pfam" id="PF00072">
    <property type="entry name" value="Response_reg"/>
    <property type="match status" value="1"/>
</dbReference>
<dbReference type="EMBL" id="FLYE01000007">
    <property type="protein sequence ID" value="SCA56001.1"/>
    <property type="molecule type" value="Genomic_DNA"/>
</dbReference>
<dbReference type="Gene3D" id="3.40.50.2300">
    <property type="match status" value="1"/>
</dbReference>
<dbReference type="InterPro" id="IPR050595">
    <property type="entry name" value="Bact_response_regulator"/>
</dbReference>
<organism evidence="4 5">
    <name type="scientific">Candidatus Terasakiella magnetica</name>
    <dbReference type="NCBI Taxonomy" id="1867952"/>
    <lineage>
        <taxon>Bacteria</taxon>
        <taxon>Pseudomonadati</taxon>
        <taxon>Pseudomonadota</taxon>
        <taxon>Alphaproteobacteria</taxon>
        <taxon>Rhodospirillales</taxon>
        <taxon>Terasakiellaceae</taxon>
        <taxon>Terasakiella</taxon>
    </lineage>
</organism>
<dbReference type="GO" id="GO:0000160">
    <property type="term" value="P:phosphorelay signal transduction system"/>
    <property type="evidence" value="ECO:0007669"/>
    <property type="project" value="InterPro"/>
</dbReference>
<sequence>MAHILVIDDEELARFTIREIVEGYGHTIIEAVNGNQGLEKFRQNDVDLIITDIIMPEKEGIETIIELKREQPDLKVIAISGGGRTRNLDFLKLAGEMGADTILAKPFSSDELMSAVNKCLN</sequence>
<proteinExistence type="predicted"/>
<reference evidence="4 5" key="1">
    <citation type="submission" date="2016-07" db="EMBL/GenBank/DDBJ databases">
        <authorList>
            <person name="Lefevre C.T."/>
        </authorList>
    </citation>
    <scope>NUCLEOTIDE SEQUENCE [LARGE SCALE GENOMIC DNA]</scope>
    <source>
        <strain evidence="4">PR1</strain>
    </source>
</reference>
<keyword evidence="1 2" id="KW-0597">Phosphoprotein</keyword>
<dbReference type="Proteomes" id="UP000231658">
    <property type="component" value="Unassembled WGS sequence"/>
</dbReference>